<keyword evidence="3" id="KW-1185">Reference proteome</keyword>
<evidence type="ECO:0000256" key="1">
    <source>
        <dbReference type="SAM" id="MobiDB-lite"/>
    </source>
</evidence>
<comment type="caution">
    <text evidence="2">The sequence shown here is derived from an EMBL/GenBank/DDBJ whole genome shotgun (WGS) entry which is preliminary data.</text>
</comment>
<evidence type="ECO:0000313" key="3">
    <source>
        <dbReference type="Proteomes" id="UP000298663"/>
    </source>
</evidence>
<reference evidence="2 3" key="1">
    <citation type="journal article" date="2015" name="Genome Biol.">
        <title>Comparative genomics of Steinernema reveals deeply conserved gene regulatory networks.</title>
        <authorList>
            <person name="Dillman A.R."/>
            <person name="Macchietto M."/>
            <person name="Porter C.F."/>
            <person name="Rogers A."/>
            <person name="Williams B."/>
            <person name="Antoshechkin I."/>
            <person name="Lee M.M."/>
            <person name="Goodwin Z."/>
            <person name="Lu X."/>
            <person name="Lewis E.E."/>
            <person name="Goodrich-Blair H."/>
            <person name="Stock S.P."/>
            <person name="Adams B.J."/>
            <person name="Sternberg P.W."/>
            <person name="Mortazavi A."/>
        </authorList>
    </citation>
    <scope>NUCLEOTIDE SEQUENCE [LARGE SCALE GENOMIC DNA]</scope>
    <source>
        <strain evidence="2 3">ALL</strain>
    </source>
</reference>
<gene>
    <name evidence="2" type="ORF">L596_007711</name>
</gene>
<dbReference type="Proteomes" id="UP000298663">
    <property type="component" value="Unassembled WGS sequence"/>
</dbReference>
<dbReference type="EMBL" id="AZBU02000002">
    <property type="protein sequence ID" value="TKR93215.1"/>
    <property type="molecule type" value="Genomic_DNA"/>
</dbReference>
<feature type="region of interest" description="Disordered" evidence="1">
    <location>
        <begin position="33"/>
        <end position="77"/>
    </location>
</feature>
<evidence type="ECO:0000313" key="2">
    <source>
        <dbReference type="EMBL" id="TKR93215.1"/>
    </source>
</evidence>
<proteinExistence type="predicted"/>
<sequence length="77" mass="8597">MTHRLRPFVRSPQNETRGAVFRFLSLASFSMTLADRPGESSPNQTSPLRERRPSRSKLSSSWDSSRPDVIKACGSSS</sequence>
<accession>A0A4V6A645</accession>
<organism evidence="2 3">
    <name type="scientific">Steinernema carpocapsae</name>
    <name type="common">Entomopathogenic nematode</name>
    <dbReference type="NCBI Taxonomy" id="34508"/>
    <lineage>
        <taxon>Eukaryota</taxon>
        <taxon>Metazoa</taxon>
        <taxon>Ecdysozoa</taxon>
        <taxon>Nematoda</taxon>
        <taxon>Chromadorea</taxon>
        <taxon>Rhabditida</taxon>
        <taxon>Tylenchina</taxon>
        <taxon>Panagrolaimomorpha</taxon>
        <taxon>Strongyloidoidea</taxon>
        <taxon>Steinernematidae</taxon>
        <taxon>Steinernema</taxon>
    </lineage>
</organism>
<protein>
    <submittedName>
        <fullName evidence="2">Uncharacterized protein</fullName>
    </submittedName>
</protein>
<dbReference type="AlphaFoldDB" id="A0A4V6A645"/>
<name>A0A4V6A645_STECR</name>
<reference evidence="2 3" key="2">
    <citation type="journal article" date="2019" name="G3 (Bethesda)">
        <title>Hybrid Assembly of the Genome of the Entomopathogenic Nematode Steinernema carpocapsae Identifies the X-Chromosome.</title>
        <authorList>
            <person name="Serra L."/>
            <person name="Macchietto M."/>
            <person name="Macias-Munoz A."/>
            <person name="McGill C.J."/>
            <person name="Rodriguez I.M."/>
            <person name="Rodriguez B."/>
            <person name="Murad R."/>
            <person name="Mortazavi A."/>
        </authorList>
    </citation>
    <scope>NUCLEOTIDE SEQUENCE [LARGE SCALE GENOMIC DNA]</scope>
    <source>
        <strain evidence="2 3">ALL</strain>
    </source>
</reference>